<protein>
    <submittedName>
        <fullName evidence="2">Rod shape-determining protein MreD</fullName>
    </submittedName>
</protein>
<reference evidence="2 3" key="1">
    <citation type="submission" date="2019-05" db="EMBL/GenBank/DDBJ databases">
        <title>Marivita sp. nov. isolated from sea sediment.</title>
        <authorList>
            <person name="Kim W."/>
        </authorList>
    </citation>
    <scope>NUCLEOTIDE SEQUENCE [LARGE SCALE GENOMIC DNA]</scope>
    <source>
        <strain evidence="2 3">CAU 1492</strain>
    </source>
</reference>
<keyword evidence="1" id="KW-1133">Transmembrane helix</keyword>
<evidence type="ECO:0000313" key="3">
    <source>
        <dbReference type="Proteomes" id="UP001191082"/>
    </source>
</evidence>
<feature type="transmembrane region" description="Helical" evidence="1">
    <location>
        <begin position="105"/>
        <end position="125"/>
    </location>
</feature>
<dbReference type="EMBL" id="VCPC01000003">
    <property type="protein sequence ID" value="TMV11879.1"/>
    <property type="molecule type" value="Genomic_DNA"/>
</dbReference>
<keyword evidence="1" id="KW-0472">Membrane</keyword>
<dbReference type="Proteomes" id="UP001191082">
    <property type="component" value="Unassembled WGS sequence"/>
</dbReference>
<feature type="transmembrane region" description="Helical" evidence="1">
    <location>
        <begin position="137"/>
        <end position="157"/>
    </location>
</feature>
<feature type="transmembrane region" description="Helical" evidence="1">
    <location>
        <begin position="14"/>
        <end position="31"/>
    </location>
</feature>
<dbReference type="RefSeq" id="WP_138864939.1">
    <property type="nucleotide sequence ID" value="NZ_VCPC01000003.1"/>
</dbReference>
<keyword evidence="3" id="KW-1185">Reference proteome</keyword>
<accession>A0ABY2X7V8</accession>
<feature type="transmembrane region" description="Helical" evidence="1">
    <location>
        <begin position="74"/>
        <end position="93"/>
    </location>
</feature>
<organism evidence="2 3">
    <name type="scientific">Arenibacterium halophilum</name>
    <dbReference type="NCBI Taxonomy" id="2583821"/>
    <lineage>
        <taxon>Bacteria</taxon>
        <taxon>Pseudomonadati</taxon>
        <taxon>Pseudomonadota</taxon>
        <taxon>Alphaproteobacteria</taxon>
        <taxon>Rhodobacterales</taxon>
        <taxon>Paracoccaceae</taxon>
        <taxon>Arenibacterium</taxon>
    </lineage>
</organism>
<gene>
    <name evidence="2" type="ORF">FGK64_16615</name>
</gene>
<proteinExistence type="predicted"/>
<name>A0ABY2X7V8_9RHOB</name>
<keyword evidence="1" id="KW-0812">Transmembrane</keyword>
<comment type="caution">
    <text evidence="2">The sequence shown here is derived from an EMBL/GenBank/DDBJ whole genome shotgun (WGS) entry which is preliminary data.</text>
</comment>
<evidence type="ECO:0000256" key="1">
    <source>
        <dbReference type="SAM" id="Phobius"/>
    </source>
</evidence>
<sequence>MADYSAPHVWSRRIVFVLLVVAIIFFHLIPLDTVPRRWAPPDLILAFAFAWVMRRPDYVPALSLALMMLMADLLFQRPPGLMALLVVLGAEYLKSRVYAPGDSSFVVEWIAVAAVMVAIAVLNRLTLTLLLVPMPPLSPTVIQMVLTIAVYPLVVFVSQTVMGVRKPTPSDAGAIGGRA</sequence>
<evidence type="ECO:0000313" key="2">
    <source>
        <dbReference type="EMBL" id="TMV11879.1"/>
    </source>
</evidence>